<evidence type="ECO:0000313" key="12">
    <source>
        <dbReference type="EMBL" id="CAH3040430.1"/>
    </source>
</evidence>
<name>A0ABN8N2V1_9CNID</name>
<comment type="caution">
    <text evidence="12">The sequence shown here is derived from an EMBL/GenBank/DDBJ whole genome shotgun (WGS) entry which is preliminary data.</text>
</comment>
<dbReference type="InterPro" id="IPR046338">
    <property type="entry name" value="GAIN_dom_sf"/>
</dbReference>
<dbReference type="Pfam" id="PF01477">
    <property type="entry name" value="PLAT"/>
    <property type="match status" value="1"/>
</dbReference>
<evidence type="ECO:0000313" key="13">
    <source>
        <dbReference type="Proteomes" id="UP001159405"/>
    </source>
</evidence>
<dbReference type="InterPro" id="IPR001024">
    <property type="entry name" value="PLAT/LH2_dom"/>
</dbReference>
<dbReference type="InterPro" id="IPR046791">
    <property type="entry name" value="Polycystin_dom"/>
</dbReference>
<protein>
    <recommendedName>
        <fullName evidence="14">Polycystic kidney disease protein 1-like 2</fullName>
    </recommendedName>
</protein>
<dbReference type="Gene3D" id="2.60.60.20">
    <property type="entry name" value="PLAT/LH2 domain"/>
    <property type="match status" value="1"/>
</dbReference>
<dbReference type="Gene3D" id="2.60.220.50">
    <property type="match status" value="1"/>
</dbReference>
<dbReference type="InterPro" id="IPR000421">
    <property type="entry name" value="FA58C"/>
</dbReference>
<feature type="transmembrane region" description="Helical" evidence="9">
    <location>
        <begin position="1277"/>
        <end position="1303"/>
    </location>
</feature>
<dbReference type="Pfam" id="PF08016">
    <property type="entry name" value="PKD_channel"/>
    <property type="match status" value="1"/>
</dbReference>
<keyword evidence="13" id="KW-1185">Reference proteome</keyword>
<accession>A0ABN8N2V1</accession>
<dbReference type="EMBL" id="CALNXK010000008">
    <property type="protein sequence ID" value="CAH3040430.1"/>
    <property type="molecule type" value="Genomic_DNA"/>
</dbReference>
<dbReference type="SUPFAM" id="SSF49785">
    <property type="entry name" value="Galactose-binding domain-like"/>
    <property type="match status" value="1"/>
</dbReference>
<keyword evidence="6 9" id="KW-0472">Membrane</keyword>
<dbReference type="Gene3D" id="1.10.287.70">
    <property type="match status" value="1"/>
</dbReference>
<comment type="subcellular location">
    <subcellularLocation>
        <location evidence="1">Membrane</location>
        <topology evidence="1">Multi-pass membrane protein</topology>
    </subcellularLocation>
</comment>
<evidence type="ECO:0000256" key="1">
    <source>
        <dbReference type="ARBA" id="ARBA00004141"/>
    </source>
</evidence>
<feature type="domain" description="F5/8 type C" evidence="10">
    <location>
        <begin position="23"/>
        <end position="174"/>
    </location>
</feature>
<feature type="transmembrane region" description="Helical" evidence="9">
    <location>
        <begin position="1330"/>
        <end position="1353"/>
    </location>
</feature>
<dbReference type="SUPFAM" id="SSF49723">
    <property type="entry name" value="Lipase/lipooxygenase domain (PLAT/LH2 domain)"/>
    <property type="match status" value="1"/>
</dbReference>
<evidence type="ECO:0000256" key="4">
    <source>
        <dbReference type="ARBA" id="ARBA00022729"/>
    </source>
</evidence>
<feature type="transmembrane region" description="Helical" evidence="9">
    <location>
        <begin position="1743"/>
        <end position="1765"/>
    </location>
</feature>
<dbReference type="SMART" id="SM00231">
    <property type="entry name" value="FA58C"/>
    <property type="match status" value="1"/>
</dbReference>
<evidence type="ECO:0000259" key="11">
    <source>
        <dbReference type="PROSITE" id="PS50095"/>
    </source>
</evidence>
<dbReference type="PANTHER" id="PTHR10877:SF150">
    <property type="entry name" value="REJ DOMAIN-CONTAINING PROTEIN"/>
    <property type="match status" value="1"/>
</dbReference>
<organism evidence="12 13">
    <name type="scientific">Porites lobata</name>
    <dbReference type="NCBI Taxonomy" id="104759"/>
    <lineage>
        <taxon>Eukaryota</taxon>
        <taxon>Metazoa</taxon>
        <taxon>Cnidaria</taxon>
        <taxon>Anthozoa</taxon>
        <taxon>Hexacorallia</taxon>
        <taxon>Scleractinia</taxon>
        <taxon>Fungiina</taxon>
        <taxon>Poritidae</taxon>
        <taxon>Porites</taxon>
    </lineage>
</organism>
<dbReference type="Pfam" id="PF00754">
    <property type="entry name" value="F5_F8_type_C"/>
    <property type="match status" value="1"/>
</dbReference>
<evidence type="ECO:0000256" key="2">
    <source>
        <dbReference type="ARBA" id="ARBA00007200"/>
    </source>
</evidence>
<feature type="transmembrane region" description="Helical" evidence="9">
    <location>
        <begin position="1025"/>
        <end position="1045"/>
    </location>
</feature>
<sequence>MKSDNRKPQHWKVAERAATQFECKMPLGMENGKISDAEIETETNSFDANSGPEKARLRSPTGYRADPEALNRTLLNYILVKLPKEMIITGIATQGLGKEWVKKFELLADKNQSELISFKDVVNGTTLRKKFKGNTDGDSIVFNSVPFPLKTAEVYLHPTDWHKNIALRFEIYGCEPNYYFTVWLEVLGTKFSLKYMDRDDVDTKNMEIELLNQVEKYLQNVAGFISVELDRFSLPLGDESTGRIRDKSVGMIAEVNIYCVEYSKAKILKQLEESLTKQGNISALIGKTLPQVLSRTVNEQCDVLSVNVSLNKDPWNPTVVIVTNRKPRFLATAHINSECREIKDLLYRWEVARVDKVLGMFDGAYLSSLMSEQENNFSVPLGQSGLHYVRCLIRRRSRGIHIITYDFGFIETVPVRSLQCNITPTKGMALLEKFSLNCSGGYENVAVANYTVKFNSSRGPLVIDLRTPDDTIRLPAGDHLHDYTFRLNVEAHFSALQSLHSYVFVKVIIPTREDISSKPWTLGDLINKDSYSETFLIAKIAIEDWGLDKLSKTKIKSALIRYSMKTEKYSLRNLTDCIVLVNSVKDETTNEIQDMSLHVIEKAVQLLGKFPAEKISEVSNITSTLLKGAALILDNASEDTRFSRLPKNDSQRQETGTAKNMTKRALMSIRRICEMRSSLLRQSPSEATVRMEVPGILVSLAKLNTSGSETQVLQLDEILVPKEIYTGKWKSALHGGSLQVIRFAKNPYSWDESIIKRNLSVLDVILWSNNGSKVNVYDLKVPIRITFSRNPKENTEESAPENFLFLKRNEMRFHQVKIQSYEATTTVRIRPNKNITLKVYIKKESMPTNKQYDLVMTLPKVTPCSRNECSSRDPYQFELEPNVTGHVGDHFIGIEIKEDYYETKEMSAVENESNRNTVGINNGNVFGAQELLCVKVKPHPPTQVRKFNPKTDVRYSFYAAVRSCVFWHEEKESWSTQGCEIANESNETAAVCLANHLTTFSGNFYVIPNNIDFNKVFKDLPPDNLAVLLTVCITFAVYALGLIIARRADNRDKMKIINTIASSCDDEEENCYSYEVSIQTGMWHLNGTTARVGIRLFGEEGSSNKICFMDPWQKAKLFTRGSVNTFTLSLPAHMGKLYKIQIWHDNSGKSPSWFLYQVVIRDNSTNEKWHFVANRWLSVEKLDGAVDVEVWAATNRQMESFTRLFHRRVVTNFADKHLFLSLFTRPPQNSFTRCQRLTCLFSIVMISLVTNAMFYRLEKSRDSDDLSNSFQIGPLEMSLRQIVIGVQCGLIALPVSIGTVFIFRNIKKTIPSDNFDTATRKSRQGFLPPCFVVIGWMICLTTSISSGTFTVFYSIQWGAEVSNRWLLSVCITVLQDILINGPIIIIVNTAITSLLKIKQTGTTSEVEVSRRGNLVFHGSGDVNIRQPSDEELQKMRHLRLHQRKMYRFFIELGIYTAFIVLLMTVCYGNRKPSRFRLTKSLKDTFSNFSKVEDPKSFWKWFENELVPGLYDARLYNGHPAAHFDDELLRGKIGYTVGMPRLRQIRIKQESTCELFHVEPLFRPYFNRCLADVSGSNKDTAPSYKPLWKPMDSTHDQNSKESYSFCPEPWQYTMPESASELIPYGAGGYIAKIGYDNETALRVKQSLEEFNWIDDRTAVILAECVIFEPANLLLTNVMIVLERFSTGFTKKTVVVVPVHIFPSSDSALRLFYHICILLWSVLTVVLVVLEIVKVFKQRSSYFKAFFNWISSFQLLSSATAMLLVFLKENDLRDFLQKIKEDPFGYWTSYELVKWETFENVVLSITVVLTTVKSLKLIQINRHIHIMKSTLEAAWSYICSFSFIVILLALAFAQLGTLLFGTMDEEYSTLYFSLRSVFQMAIGIGKMRSKLSSGPSSQMFVPLYRMACMLALTIVFTDTFIAILDEAYHQASHGRNPGEELGDFIKNRLKDGLKRCGRKSKKFFVKSIRKNFLKLGTAKDQIRGSNTDITRDFETDPLLCSESLNQDDGFPIQSVQGRNCDGHEGGCKQETRAMLAETESLFSCDDLPDHGADNQWVDKGAGFEGHYSIKESRYKFPPTEEDLLLSDFKEAMEYSKSVLEEFVWENEYDARSLSSISWKDDNSENWNYSLSTSLSFGVNRTVCNCNRDDSDIN</sequence>
<dbReference type="Proteomes" id="UP001159405">
    <property type="component" value="Unassembled WGS sequence"/>
</dbReference>
<dbReference type="Pfam" id="PF20519">
    <property type="entry name" value="Polycystin_dom"/>
    <property type="match status" value="1"/>
</dbReference>
<feature type="transmembrane region" description="Helical" evidence="9">
    <location>
        <begin position="1904"/>
        <end position="1922"/>
    </location>
</feature>
<proteinExistence type="inferred from homology"/>
<feature type="transmembrane region" description="Helical" evidence="9">
    <location>
        <begin position="1237"/>
        <end position="1257"/>
    </location>
</feature>
<evidence type="ECO:0000256" key="8">
    <source>
        <dbReference type="SAM" id="MobiDB-lite"/>
    </source>
</evidence>
<dbReference type="PANTHER" id="PTHR10877">
    <property type="entry name" value="POLYCYSTIN FAMILY MEMBER"/>
    <property type="match status" value="1"/>
</dbReference>
<feature type="transmembrane region" description="Helical" evidence="9">
    <location>
        <begin position="1709"/>
        <end position="1731"/>
    </location>
</feature>
<dbReference type="Gene3D" id="2.60.120.260">
    <property type="entry name" value="Galactose-binding domain-like"/>
    <property type="match status" value="1"/>
</dbReference>
<dbReference type="InterPro" id="IPR000203">
    <property type="entry name" value="GPS"/>
</dbReference>
<feature type="transmembrane region" description="Helical" evidence="9">
    <location>
        <begin position="1833"/>
        <end position="1853"/>
    </location>
</feature>
<evidence type="ECO:0008006" key="14">
    <source>
        <dbReference type="Google" id="ProtNLM"/>
    </source>
</evidence>
<dbReference type="SMART" id="SM00303">
    <property type="entry name" value="GPS"/>
    <property type="match status" value="1"/>
</dbReference>
<evidence type="ECO:0000256" key="7">
    <source>
        <dbReference type="PROSITE-ProRule" id="PRU00152"/>
    </source>
</evidence>
<dbReference type="InterPro" id="IPR036392">
    <property type="entry name" value="PLAT/LH2_dom_sf"/>
</dbReference>
<comment type="similarity">
    <text evidence="2">Belongs to the polycystin family.</text>
</comment>
<gene>
    <name evidence="12" type="ORF">PLOB_00045682</name>
</gene>
<dbReference type="InterPro" id="IPR051223">
    <property type="entry name" value="Polycystin"/>
</dbReference>
<feature type="transmembrane region" description="Helical" evidence="9">
    <location>
        <begin position="1445"/>
        <end position="1465"/>
    </location>
</feature>
<feature type="transmembrane region" description="Helical" evidence="9">
    <location>
        <begin position="1795"/>
        <end position="1813"/>
    </location>
</feature>
<feature type="domain" description="PLAT" evidence="11">
    <location>
        <begin position="1072"/>
        <end position="1191"/>
    </location>
</feature>
<feature type="transmembrane region" description="Helical" evidence="9">
    <location>
        <begin position="1365"/>
        <end position="1391"/>
    </location>
</feature>
<evidence type="ECO:0000259" key="10">
    <source>
        <dbReference type="PROSITE" id="PS50022"/>
    </source>
</evidence>
<dbReference type="InterPro" id="IPR013122">
    <property type="entry name" value="PKD1_2_channel"/>
</dbReference>
<evidence type="ECO:0000256" key="6">
    <source>
        <dbReference type="ARBA" id="ARBA00023136"/>
    </source>
</evidence>
<dbReference type="PROSITE" id="PS01286">
    <property type="entry name" value="FA58C_2"/>
    <property type="match status" value="1"/>
</dbReference>
<dbReference type="CDD" id="cd00057">
    <property type="entry name" value="FA58C"/>
    <property type="match status" value="1"/>
</dbReference>
<keyword evidence="4" id="KW-0732">Signal</keyword>
<dbReference type="InterPro" id="IPR008979">
    <property type="entry name" value="Galactose-bd-like_sf"/>
</dbReference>
<keyword evidence="5 9" id="KW-1133">Transmembrane helix</keyword>
<comment type="caution">
    <text evidence="7">Lacks conserved residue(s) required for the propagation of feature annotation.</text>
</comment>
<feature type="region of interest" description="Disordered" evidence="8">
    <location>
        <begin position="42"/>
        <end position="61"/>
    </location>
</feature>
<evidence type="ECO:0000256" key="9">
    <source>
        <dbReference type="SAM" id="Phobius"/>
    </source>
</evidence>
<dbReference type="PROSITE" id="PS50095">
    <property type="entry name" value="PLAT"/>
    <property type="match status" value="1"/>
</dbReference>
<dbReference type="SMART" id="SM00308">
    <property type="entry name" value="LH2"/>
    <property type="match status" value="1"/>
</dbReference>
<evidence type="ECO:0000256" key="5">
    <source>
        <dbReference type="ARBA" id="ARBA00022989"/>
    </source>
</evidence>
<reference evidence="12 13" key="1">
    <citation type="submission" date="2022-05" db="EMBL/GenBank/DDBJ databases">
        <authorList>
            <consortium name="Genoscope - CEA"/>
            <person name="William W."/>
        </authorList>
    </citation>
    <scope>NUCLEOTIDE SEQUENCE [LARGE SCALE GENOMIC DNA]</scope>
</reference>
<dbReference type="Pfam" id="PF01825">
    <property type="entry name" value="GPS"/>
    <property type="match status" value="1"/>
</dbReference>
<keyword evidence="3 9" id="KW-0812">Transmembrane</keyword>
<evidence type="ECO:0000256" key="3">
    <source>
        <dbReference type="ARBA" id="ARBA00022692"/>
    </source>
</evidence>
<dbReference type="PROSITE" id="PS50022">
    <property type="entry name" value="FA58C_3"/>
    <property type="match status" value="1"/>
</dbReference>